<dbReference type="EMBL" id="FNKH01000002">
    <property type="protein sequence ID" value="SDQ89977.1"/>
    <property type="molecule type" value="Genomic_DNA"/>
</dbReference>
<dbReference type="STRING" id="37928.SAMN04489742_3006"/>
<dbReference type="RefSeq" id="WP_074701135.1">
    <property type="nucleotide sequence ID" value="NZ_CP018863.1"/>
</dbReference>
<reference evidence="2 3" key="1">
    <citation type="submission" date="2016-10" db="EMBL/GenBank/DDBJ databases">
        <authorList>
            <person name="de Groot N.N."/>
        </authorList>
    </citation>
    <scope>NUCLEOTIDE SEQUENCE [LARGE SCALE GENOMIC DNA]</scope>
    <source>
        <strain evidence="2 3">DSM 20117</strain>
    </source>
</reference>
<dbReference type="OrthoDB" id="5524593at2"/>
<dbReference type="SUPFAM" id="SSF54593">
    <property type="entry name" value="Glyoxalase/Bleomycin resistance protein/Dihydroxybiphenyl dioxygenase"/>
    <property type="match status" value="1"/>
</dbReference>
<protein>
    <recommendedName>
        <fullName evidence="1">Glyoxalase-like domain-containing protein</fullName>
    </recommendedName>
</protein>
<evidence type="ECO:0000259" key="1">
    <source>
        <dbReference type="Pfam" id="PF18029"/>
    </source>
</evidence>
<dbReference type="Gene3D" id="3.10.180.10">
    <property type="entry name" value="2,3-Dihydroxybiphenyl 1,2-Dioxygenase, domain 1"/>
    <property type="match status" value="1"/>
</dbReference>
<dbReference type="PANTHER" id="PTHR35908">
    <property type="entry name" value="HYPOTHETICAL FUSION PROTEIN"/>
    <property type="match status" value="1"/>
</dbReference>
<sequence>MTYNLQIVVDCADPHSQADWWAETLGWTLEGTDPDFIKKMIAQGHAREEDTTTHNGRLVWRAGAAISPPGEKDLPDRRRILFQPVPEPKTVKNRLHWDMRLAGDDRDVVRARLEARGAKFLYDAQQGPYSWYTMADPEGNEFCLT</sequence>
<organism evidence="2 3">
    <name type="scientific">Crystallibacter crystallopoietes</name>
    <dbReference type="NCBI Taxonomy" id="37928"/>
    <lineage>
        <taxon>Bacteria</taxon>
        <taxon>Bacillati</taxon>
        <taxon>Actinomycetota</taxon>
        <taxon>Actinomycetes</taxon>
        <taxon>Micrococcales</taxon>
        <taxon>Micrococcaceae</taxon>
        <taxon>Crystallibacter</taxon>
    </lineage>
</organism>
<dbReference type="Proteomes" id="UP000181917">
    <property type="component" value="Unassembled WGS sequence"/>
</dbReference>
<dbReference type="InterPro" id="IPR041581">
    <property type="entry name" value="Glyoxalase_6"/>
</dbReference>
<accession>A0A1H1EML3</accession>
<dbReference type="InterPro" id="IPR029068">
    <property type="entry name" value="Glyas_Bleomycin-R_OHBP_Dase"/>
</dbReference>
<dbReference type="AlphaFoldDB" id="A0A1H1EML3"/>
<keyword evidence="3" id="KW-1185">Reference proteome</keyword>
<gene>
    <name evidence="2" type="ORF">SAMN04489742_3006</name>
</gene>
<dbReference type="Pfam" id="PF18029">
    <property type="entry name" value="Glyoxalase_6"/>
    <property type="match status" value="1"/>
</dbReference>
<evidence type="ECO:0000313" key="2">
    <source>
        <dbReference type="EMBL" id="SDQ89977.1"/>
    </source>
</evidence>
<feature type="domain" description="Glyoxalase-like" evidence="1">
    <location>
        <begin position="6"/>
        <end position="145"/>
    </location>
</feature>
<dbReference type="PANTHER" id="PTHR35908:SF1">
    <property type="entry name" value="CONSERVED PROTEIN"/>
    <property type="match status" value="1"/>
</dbReference>
<evidence type="ECO:0000313" key="3">
    <source>
        <dbReference type="Proteomes" id="UP000181917"/>
    </source>
</evidence>
<proteinExistence type="predicted"/>
<dbReference type="KEGG" id="acry:AC20117_02445"/>
<name>A0A1H1EML3_9MICC</name>